<proteinExistence type="predicted"/>
<feature type="signal peptide" evidence="1">
    <location>
        <begin position="1"/>
        <end position="20"/>
    </location>
</feature>
<accession>A0ABS1CUR5</accession>
<dbReference type="Pfam" id="PF02635">
    <property type="entry name" value="DsrE"/>
    <property type="match status" value="1"/>
</dbReference>
<evidence type="ECO:0000256" key="1">
    <source>
        <dbReference type="SAM" id="SignalP"/>
    </source>
</evidence>
<keyword evidence="3" id="KW-1185">Reference proteome</keyword>
<dbReference type="RefSeq" id="WP_133218999.1">
    <property type="nucleotide sequence ID" value="NZ_NRSG01000038.1"/>
</dbReference>
<dbReference type="EMBL" id="NRSG01000038">
    <property type="protein sequence ID" value="MBK1658108.1"/>
    <property type="molecule type" value="Genomic_DNA"/>
</dbReference>
<sequence>MQRRGLAAGIAFAAAGPAAAAPARQRVVYHVGDEGGPEHAAWRTALGNMRNHLDAVGDARLDLACVLNATGVRLLLRAAEDAAMAAQVAALRARGARFLVCANSLRGQSLAREALFAVPEADVVPAGVVELARLQAEGYAYIRP</sequence>
<dbReference type="PANTHER" id="PTHR37691:SF1">
    <property type="entry name" value="BLR3518 PROTEIN"/>
    <property type="match status" value="1"/>
</dbReference>
<dbReference type="InterPro" id="IPR003787">
    <property type="entry name" value="Sulphur_relay_DsrE/F-like"/>
</dbReference>
<evidence type="ECO:0000313" key="3">
    <source>
        <dbReference type="Proteomes" id="UP000697995"/>
    </source>
</evidence>
<name>A0ABS1CUR5_9PROT</name>
<feature type="chain" id="PRO_5046737560" description="DsrE/DsrF-like family protein" evidence="1">
    <location>
        <begin position="21"/>
        <end position="144"/>
    </location>
</feature>
<dbReference type="SUPFAM" id="SSF75169">
    <property type="entry name" value="DsrEFH-like"/>
    <property type="match status" value="1"/>
</dbReference>
<organism evidence="2 3">
    <name type="scientific">Paracraurococcus ruber</name>
    <dbReference type="NCBI Taxonomy" id="77675"/>
    <lineage>
        <taxon>Bacteria</taxon>
        <taxon>Pseudomonadati</taxon>
        <taxon>Pseudomonadota</taxon>
        <taxon>Alphaproteobacteria</taxon>
        <taxon>Acetobacterales</taxon>
        <taxon>Roseomonadaceae</taxon>
        <taxon>Paracraurococcus</taxon>
    </lineage>
</organism>
<protein>
    <recommendedName>
        <fullName evidence="4">DsrE/DsrF-like family protein</fullName>
    </recommendedName>
</protein>
<dbReference type="InterPro" id="IPR027396">
    <property type="entry name" value="DsrEFH-like"/>
</dbReference>
<evidence type="ECO:0000313" key="2">
    <source>
        <dbReference type="EMBL" id="MBK1658108.1"/>
    </source>
</evidence>
<dbReference type="PANTHER" id="PTHR37691">
    <property type="entry name" value="BLR3518 PROTEIN"/>
    <property type="match status" value="1"/>
</dbReference>
<keyword evidence="1" id="KW-0732">Signal</keyword>
<dbReference type="Proteomes" id="UP000697995">
    <property type="component" value="Unassembled WGS sequence"/>
</dbReference>
<comment type="caution">
    <text evidence="2">The sequence shown here is derived from an EMBL/GenBank/DDBJ whole genome shotgun (WGS) entry which is preliminary data.</text>
</comment>
<gene>
    <name evidence="2" type="ORF">CKO45_07685</name>
</gene>
<dbReference type="Gene3D" id="3.40.1260.10">
    <property type="entry name" value="DsrEFH-like"/>
    <property type="match status" value="1"/>
</dbReference>
<evidence type="ECO:0008006" key="4">
    <source>
        <dbReference type="Google" id="ProtNLM"/>
    </source>
</evidence>
<reference evidence="2 3" key="1">
    <citation type="journal article" date="2020" name="Microorganisms">
        <title>Osmotic Adaptation and Compatible Solute Biosynthesis of Phototrophic Bacteria as Revealed from Genome Analyses.</title>
        <authorList>
            <person name="Imhoff J.F."/>
            <person name="Rahn T."/>
            <person name="Kunzel S."/>
            <person name="Keller A."/>
            <person name="Neulinger S.C."/>
        </authorList>
    </citation>
    <scope>NUCLEOTIDE SEQUENCE [LARGE SCALE GENOMIC DNA]</scope>
    <source>
        <strain evidence="2 3">DSM 15382</strain>
    </source>
</reference>